<keyword evidence="6" id="KW-0732">Signal</keyword>
<accession>A0A444XDM1</accession>
<reference evidence="9 10" key="1">
    <citation type="submission" date="2019-01" db="EMBL/GenBank/DDBJ databases">
        <title>Sequencing of cultivated peanut Arachis hypogaea provides insights into genome evolution and oil improvement.</title>
        <authorList>
            <person name="Chen X."/>
        </authorList>
    </citation>
    <scope>NUCLEOTIDE SEQUENCE [LARGE SCALE GENOMIC DNA]</scope>
    <source>
        <strain evidence="10">cv. Fuhuasheng</strain>
        <strain evidence="9">GDAAS-fuhuasheng2018</strain>
        <tissue evidence="9">Leaves</tissue>
    </source>
</reference>
<evidence type="ECO:0000256" key="6">
    <source>
        <dbReference type="SAM" id="SignalP"/>
    </source>
</evidence>
<sequence length="124" mass="13689">MNKAIALVASSFLILLLASPTVFATDYTVGDASGWTLEVDYTKWVAGKDFKVGDTLTFKYSPSFHQLDEVSESDFNGCNPSKPIRNHRDGNTKITLSKAGRFFFFCPIGNHCSRSMKLAVTVRA</sequence>
<keyword evidence="4" id="KW-0186">Copper</keyword>
<dbReference type="InterPro" id="IPR039391">
    <property type="entry name" value="Phytocyanin-like"/>
</dbReference>
<evidence type="ECO:0000259" key="7">
    <source>
        <dbReference type="PROSITE" id="PS51485"/>
    </source>
</evidence>
<evidence type="ECO:0000256" key="4">
    <source>
        <dbReference type="ARBA" id="ARBA00023008"/>
    </source>
</evidence>
<dbReference type="Gene3D" id="2.60.40.420">
    <property type="entry name" value="Cupredoxins - blue copper proteins"/>
    <property type="match status" value="1"/>
</dbReference>
<evidence type="ECO:0000313" key="11">
    <source>
        <dbReference type="Proteomes" id="UP000464620"/>
    </source>
</evidence>
<dbReference type="SUPFAM" id="SSF49503">
    <property type="entry name" value="Cupredoxins"/>
    <property type="match status" value="1"/>
</dbReference>
<keyword evidence="5" id="KW-0325">Glycoprotein</keyword>
<feature type="chain" id="PRO_5033822274" description="Phytocyanin domain-containing protein" evidence="6">
    <location>
        <begin position="25"/>
        <end position="124"/>
    </location>
</feature>
<dbReference type="FunFam" id="2.60.40.420:FF:000003">
    <property type="entry name" value="Blue copper"/>
    <property type="match status" value="1"/>
</dbReference>
<evidence type="ECO:0000313" key="8">
    <source>
        <dbReference type="EMBL" id="QHN76348.1"/>
    </source>
</evidence>
<evidence type="ECO:0000256" key="2">
    <source>
        <dbReference type="ARBA" id="ARBA00022723"/>
    </source>
</evidence>
<evidence type="ECO:0000313" key="10">
    <source>
        <dbReference type="Proteomes" id="UP000289738"/>
    </source>
</evidence>
<dbReference type="Proteomes" id="UP000289738">
    <property type="component" value="Chromosome B09"/>
</dbReference>
<reference evidence="8 11" key="2">
    <citation type="submission" date="2020-01" db="EMBL/GenBank/DDBJ databases">
        <title>Genome sequence of Arachis hypogaea, cultivar Shitouqi.</title>
        <authorList>
            <person name="Zhuang W."/>
            <person name="Chen H."/>
            <person name="Varshney R."/>
            <person name="Wang D."/>
            <person name="Ming R."/>
        </authorList>
    </citation>
    <scope>NUCLEOTIDE SEQUENCE [LARGE SCALE GENOMIC DNA]</scope>
    <source>
        <tissue evidence="8">Young leaf</tissue>
    </source>
</reference>
<keyword evidence="2" id="KW-0479">Metal-binding</keyword>
<dbReference type="EMBL" id="CP031001">
    <property type="protein sequence ID" value="QHN76348.1"/>
    <property type="molecule type" value="Genomic_DNA"/>
</dbReference>
<dbReference type="SMR" id="A0A444XDM1"/>
<dbReference type="PANTHER" id="PTHR33021:SF350">
    <property type="entry name" value="UCLACYANIN-2"/>
    <property type="match status" value="1"/>
</dbReference>
<evidence type="ECO:0000313" key="9">
    <source>
        <dbReference type="EMBL" id="RYQ87819.1"/>
    </source>
</evidence>
<dbReference type="InterPro" id="IPR003245">
    <property type="entry name" value="Phytocyanin_dom"/>
</dbReference>
<name>A0A444XDM1_ARAHY</name>
<keyword evidence="3" id="KW-0249">Electron transport</keyword>
<dbReference type="AlphaFoldDB" id="A0A444XDM1"/>
<protein>
    <recommendedName>
        <fullName evidence="7">Phytocyanin domain-containing protein</fullName>
    </recommendedName>
</protein>
<keyword evidence="10" id="KW-1185">Reference proteome</keyword>
<dbReference type="GO" id="GO:0009055">
    <property type="term" value="F:electron transfer activity"/>
    <property type="evidence" value="ECO:0007669"/>
    <property type="project" value="InterPro"/>
</dbReference>
<dbReference type="STRING" id="3818.A0A444XDM1"/>
<dbReference type="GO" id="GO:0046872">
    <property type="term" value="F:metal ion binding"/>
    <property type="evidence" value="ECO:0007669"/>
    <property type="project" value="UniProtKB-KW"/>
</dbReference>
<dbReference type="CDD" id="cd04216">
    <property type="entry name" value="Phytocyanin"/>
    <property type="match status" value="1"/>
</dbReference>
<keyword evidence="1" id="KW-0813">Transport</keyword>
<feature type="domain" description="Phytocyanin" evidence="7">
    <location>
        <begin position="25"/>
        <end position="124"/>
    </location>
</feature>
<evidence type="ECO:0000256" key="1">
    <source>
        <dbReference type="ARBA" id="ARBA00022448"/>
    </source>
</evidence>
<organism evidence="9 10">
    <name type="scientific">Arachis hypogaea</name>
    <name type="common">Peanut</name>
    <dbReference type="NCBI Taxonomy" id="3818"/>
    <lineage>
        <taxon>Eukaryota</taxon>
        <taxon>Viridiplantae</taxon>
        <taxon>Streptophyta</taxon>
        <taxon>Embryophyta</taxon>
        <taxon>Tracheophyta</taxon>
        <taxon>Spermatophyta</taxon>
        <taxon>Magnoliopsida</taxon>
        <taxon>eudicotyledons</taxon>
        <taxon>Gunneridae</taxon>
        <taxon>Pentapetalae</taxon>
        <taxon>rosids</taxon>
        <taxon>fabids</taxon>
        <taxon>Fabales</taxon>
        <taxon>Fabaceae</taxon>
        <taxon>Papilionoideae</taxon>
        <taxon>50 kb inversion clade</taxon>
        <taxon>dalbergioids sensu lato</taxon>
        <taxon>Dalbergieae</taxon>
        <taxon>Pterocarpus clade</taxon>
        <taxon>Arachis</taxon>
    </lineage>
</organism>
<dbReference type="InterPro" id="IPR008972">
    <property type="entry name" value="Cupredoxin"/>
</dbReference>
<evidence type="ECO:0000256" key="3">
    <source>
        <dbReference type="ARBA" id="ARBA00022982"/>
    </source>
</evidence>
<dbReference type="Proteomes" id="UP000464620">
    <property type="component" value="Chromosome B09"/>
</dbReference>
<dbReference type="PANTHER" id="PTHR33021">
    <property type="entry name" value="BLUE COPPER PROTEIN"/>
    <property type="match status" value="1"/>
</dbReference>
<evidence type="ECO:0000256" key="5">
    <source>
        <dbReference type="ARBA" id="ARBA00023180"/>
    </source>
</evidence>
<feature type="signal peptide" evidence="6">
    <location>
        <begin position="1"/>
        <end position="24"/>
    </location>
</feature>
<dbReference type="PROSITE" id="PS51485">
    <property type="entry name" value="PHYTOCYANIN"/>
    <property type="match status" value="1"/>
</dbReference>
<dbReference type="Gramene" id="arahy.Tifrunner.gnm2.ann2.Ah19g098200.1">
    <property type="protein sequence ID" value="arahy.Tifrunner.gnm2.ann2.Ah19g098200.1-CDS"/>
    <property type="gene ID" value="arahy.Tifrunner.gnm2.ann2.Ah19g098200"/>
</dbReference>
<dbReference type="Pfam" id="PF02298">
    <property type="entry name" value="Cu_bind_like"/>
    <property type="match status" value="1"/>
</dbReference>
<gene>
    <name evidence="9" type="ORF">Ahy_B09g095365</name>
    <name evidence="8" type="ORF">DS421_19g643120</name>
</gene>
<proteinExistence type="predicted"/>
<dbReference type="GO" id="GO:0005886">
    <property type="term" value="C:plasma membrane"/>
    <property type="evidence" value="ECO:0007669"/>
    <property type="project" value="TreeGrafter"/>
</dbReference>
<dbReference type="EMBL" id="SDMP01000019">
    <property type="protein sequence ID" value="RYQ87819.1"/>
    <property type="molecule type" value="Genomic_DNA"/>
</dbReference>